<proteinExistence type="predicted"/>
<name>A0A3S3PKM9_9ACAR</name>
<evidence type="ECO:0000313" key="2">
    <source>
        <dbReference type="Proteomes" id="UP000285301"/>
    </source>
</evidence>
<gene>
    <name evidence="1" type="ORF">B4U79_00355</name>
</gene>
<dbReference type="STRING" id="1965070.A0A3S3PKM9"/>
<feature type="non-terminal residue" evidence="1">
    <location>
        <position position="1"/>
    </location>
</feature>
<dbReference type="Gene3D" id="3.20.20.370">
    <property type="entry name" value="Glycoside hydrolase/deacetylase"/>
    <property type="match status" value="1"/>
</dbReference>
<dbReference type="OrthoDB" id="504708at2759"/>
<keyword evidence="2" id="KW-1185">Reference proteome</keyword>
<comment type="caution">
    <text evidence="1">The sequence shown here is derived from an EMBL/GenBank/DDBJ whole genome shotgun (WGS) entry which is preliminary data.</text>
</comment>
<dbReference type="PANTHER" id="PTHR45985:SF12">
    <property type="entry name" value="CHITIN DEACETYLASE-LIKE 5, ISOFORM B"/>
    <property type="match status" value="1"/>
</dbReference>
<protein>
    <submittedName>
        <fullName evidence="1">Peritrophic membrane chitin binding protein-like protein</fullName>
    </submittedName>
</protein>
<evidence type="ECO:0000313" key="1">
    <source>
        <dbReference type="EMBL" id="RWS03227.1"/>
    </source>
</evidence>
<dbReference type="AlphaFoldDB" id="A0A3S3PKM9"/>
<accession>A0A3S3PKM9</accession>
<dbReference type="EMBL" id="NCKU01006709">
    <property type="protein sequence ID" value="RWS03227.1"/>
    <property type="molecule type" value="Genomic_DNA"/>
</dbReference>
<dbReference type="Proteomes" id="UP000285301">
    <property type="component" value="Unassembled WGS sequence"/>
</dbReference>
<reference evidence="1 2" key="1">
    <citation type="journal article" date="2018" name="Gigascience">
        <title>Genomes of trombidid mites reveal novel predicted allergens and laterally-transferred genes associated with secondary metabolism.</title>
        <authorList>
            <person name="Dong X."/>
            <person name="Chaisiri K."/>
            <person name="Xia D."/>
            <person name="Armstrong S.D."/>
            <person name="Fang Y."/>
            <person name="Donnelly M.J."/>
            <person name="Kadowaki T."/>
            <person name="McGarry J.W."/>
            <person name="Darby A.C."/>
            <person name="Makepeace B.L."/>
        </authorList>
    </citation>
    <scope>NUCLEOTIDE SEQUENCE [LARGE SCALE GENOMIC DNA]</scope>
    <source>
        <strain evidence="1">UoL-WK</strain>
    </source>
</reference>
<sequence>WGSSMPYCIRYIRYIFDNKPPFWPYTLDYAINHECMISPCPTKSFPGVWKVVTFLLLSTGMIMWEDLRGGRCSMGDACSNPTDEDGVYEMLMKNFNRRYKSNRAPLGFYYHSAWFNTAHHGRGFTIDAVFTQFNQF</sequence>
<dbReference type="PANTHER" id="PTHR45985">
    <property type="match status" value="1"/>
</dbReference>
<dbReference type="InterPro" id="IPR052740">
    <property type="entry name" value="CE4"/>
</dbReference>
<organism evidence="1 2">
    <name type="scientific">Dinothrombium tinctorium</name>
    <dbReference type="NCBI Taxonomy" id="1965070"/>
    <lineage>
        <taxon>Eukaryota</taxon>
        <taxon>Metazoa</taxon>
        <taxon>Ecdysozoa</taxon>
        <taxon>Arthropoda</taxon>
        <taxon>Chelicerata</taxon>
        <taxon>Arachnida</taxon>
        <taxon>Acari</taxon>
        <taxon>Acariformes</taxon>
        <taxon>Trombidiformes</taxon>
        <taxon>Prostigmata</taxon>
        <taxon>Anystina</taxon>
        <taxon>Parasitengona</taxon>
        <taxon>Trombidioidea</taxon>
        <taxon>Trombidiidae</taxon>
        <taxon>Dinothrombium</taxon>
    </lineage>
</organism>